<protein>
    <submittedName>
        <fullName evidence="2">Glycerophosphodiester phosphodiesterase</fullName>
    </submittedName>
</protein>
<dbReference type="AlphaFoldDB" id="A0A1D8B1G3"/>
<dbReference type="PROSITE" id="PS51704">
    <property type="entry name" value="GP_PDE"/>
    <property type="match status" value="1"/>
</dbReference>
<dbReference type="GO" id="GO:0006629">
    <property type="term" value="P:lipid metabolic process"/>
    <property type="evidence" value="ECO:0007669"/>
    <property type="project" value="InterPro"/>
</dbReference>
<dbReference type="Proteomes" id="UP000095214">
    <property type="component" value="Chromosome"/>
</dbReference>
<dbReference type="PANTHER" id="PTHR43805">
    <property type="entry name" value="GLYCEROPHOSPHORYL DIESTER PHOSPHODIESTERASE"/>
    <property type="match status" value="1"/>
</dbReference>
<dbReference type="GO" id="GO:0008081">
    <property type="term" value="F:phosphoric diester hydrolase activity"/>
    <property type="evidence" value="ECO:0007669"/>
    <property type="project" value="InterPro"/>
</dbReference>
<dbReference type="Gene3D" id="3.20.20.190">
    <property type="entry name" value="Phosphatidylinositol (PI) phosphodiesterase"/>
    <property type="match status" value="1"/>
</dbReference>
<dbReference type="SUPFAM" id="SSF51695">
    <property type="entry name" value="PLC-like phosphodiesterases"/>
    <property type="match status" value="1"/>
</dbReference>
<keyword evidence="3" id="KW-1185">Reference proteome</keyword>
<dbReference type="STRING" id="178339.BH719_03185"/>
<proteinExistence type="predicted"/>
<dbReference type="KEGG" id="phon:BH719_03185"/>
<evidence type="ECO:0000313" key="2">
    <source>
        <dbReference type="EMBL" id="AOS46985.1"/>
    </source>
</evidence>
<dbReference type="Pfam" id="PF03009">
    <property type="entry name" value="GDPD"/>
    <property type="match status" value="1"/>
</dbReference>
<reference evidence="2 3" key="1">
    <citation type="submission" date="2016-09" db="EMBL/GenBank/DDBJ databases">
        <title>Complete genome sequence of Actinomyces hongkongensis HKU8.</title>
        <authorList>
            <person name="Gao Y.-X."/>
            <person name="Zhou Y.-Y."/>
            <person name="Xie Y."/>
            <person name="Wang M."/>
            <person name="Wang S.-J."/>
            <person name="Shen S.-G."/>
        </authorList>
    </citation>
    <scope>NUCLEOTIDE SEQUENCE [LARGE SCALE GENOMIC DNA]</scope>
    <source>
        <strain evidence="2 3">HKU8</strain>
    </source>
</reference>
<organism evidence="2 3">
    <name type="scientific">Pauljensenia hongkongensis</name>
    <dbReference type="NCBI Taxonomy" id="178339"/>
    <lineage>
        <taxon>Bacteria</taxon>
        <taxon>Bacillati</taxon>
        <taxon>Actinomycetota</taxon>
        <taxon>Actinomycetes</taxon>
        <taxon>Actinomycetales</taxon>
        <taxon>Actinomycetaceae</taxon>
        <taxon>Pauljensenia</taxon>
    </lineage>
</organism>
<dbReference type="PANTHER" id="PTHR43805:SF1">
    <property type="entry name" value="GP-PDE DOMAIN-CONTAINING PROTEIN"/>
    <property type="match status" value="1"/>
</dbReference>
<name>A0A1D8B1G3_9ACTO</name>
<gene>
    <name evidence="2" type="ORF">BH719_03185</name>
</gene>
<dbReference type="CDD" id="cd08561">
    <property type="entry name" value="GDPD_cytoplasmic_ScUgpQ2_like"/>
    <property type="match status" value="1"/>
</dbReference>
<dbReference type="OrthoDB" id="5241788at2"/>
<dbReference type="EMBL" id="CP017298">
    <property type="protein sequence ID" value="AOS46985.1"/>
    <property type="molecule type" value="Genomic_DNA"/>
</dbReference>
<accession>A0A1D8B1G3</accession>
<dbReference type="InterPro" id="IPR017946">
    <property type="entry name" value="PLC-like_Pdiesterase_TIM-brl"/>
</dbReference>
<sequence>MIPVVSRRGPIVLAHRGGGAEAPENTMAAFEHARSLGVRHIETDAHLTADGRVVLSHDDAVDRCFDGTGLIAQLDWREISRLRHREAPGEKMPLLAEVLEAFPDMYFNIDAKVPGVVEPLIEVIEEHRAASRTLVASFKESRLRAVRTRGSIPTSLGTEAVVRLVGAAKTATDPSRWCVPGPSQGVVAAQVPAGLGPLRVVDRRFVAAAHTLGLAVHVWTIDTAEEVLELLDCGIDGIVTERPTMVRDLLDSRGLWEEPQAPA</sequence>
<dbReference type="RefSeq" id="WP_009743305.1">
    <property type="nucleotide sequence ID" value="NZ_CP017298.1"/>
</dbReference>
<evidence type="ECO:0000259" key="1">
    <source>
        <dbReference type="PROSITE" id="PS51704"/>
    </source>
</evidence>
<feature type="domain" description="GP-PDE" evidence="1">
    <location>
        <begin position="10"/>
        <end position="250"/>
    </location>
</feature>
<dbReference type="InterPro" id="IPR030395">
    <property type="entry name" value="GP_PDE_dom"/>
</dbReference>
<evidence type="ECO:0000313" key="3">
    <source>
        <dbReference type="Proteomes" id="UP000095214"/>
    </source>
</evidence>